<dbReference type="KEGG" id="lko:ABN16_01125"/>
<dbReference type="RefSeq" id="WP_048732247.1">
    <property type="nucleotide sequence ID" value="NZ_CP012033.1"/>
</dbReference>
<keyword evidence="2" id="KW-1185">Reference proteome</keyword>
<proteinExistence type="predicted"/>
<organism evidence="1 2">
    <name type="scientific">Levilactobacillus koreensis</name>
    <dbReference type="NCBI Taxonomy" id="637971"/>
    <lineage>
        <taxon>Bacteria</taxon>
        <taxon>Bacillati</taxon>
        <taxon>Bacillota</taxon>
        <taxon>Bacilli</taxon>
        <taxon>Lactobacillales</taxon>
        <taxon>Lactobacillaceae</taxon>
        <taxon>Levilactobacillus</taxon>
    </lineage>
</organism>
<reference evidence="1 2" key="1">
    <citation type="submission" date="2015-07" db="EMBL/GenBank/DDBJ databases">
        <title>Lactobacillus korensis/26-25/ whole genome sequencing.</title>
        <authorList>
            <person name="Kim M.K."/>
            <person name="Im W.-T."/>
            <person name="Srinivasan S."/>
            <person name="Lee J.-J."/>
        </authorList>
    </citation>
    <scope>NUCLEOTIDE SEQUENCE [LARGE SCALE GENOMIC DNA]</scope>
    <source>
        <strain evidence="1 2">26-25</strain>
    </source>
</reference>
<dbReference type="AlphaFoldDB" id="A0AAC9ER02"/>
<dbReference type="EMBL" id="CP012033">
    <property type="protein sequence ID" value="AKP63734.1"/>
    <property type="molecule type" value="Genomic_DNA"/>
</dbReference>
<dbReference type="Proteomes" id="UP000036000">
    <property type="component" value="Chromosome"/>
</dbReference>
<evidence type="ECO:0000313" key="1">
    <source>
        <dbReference type="EMBL" id="AKP63734.1"/>
    </source>
</evidence>
<accession>A0AAC9ER02</accession>
<gene>
    <name evidence="1" type="ORF">ABN16_01125</name>
</gene>
<protein>
    <submittedName>
        <fullName evidence="1">Prophage P3 protein 11, DNA replication</fullName>
    </submittedName>
</protein>
<name>A0AAC9ER02_9LACO</name>
<evidence type="ECO:0000313" key="2">
    <source>
        <dbReference type="Proteomes" id="UP000036000"/>
    </source>
</evidence>
<sequence length="123" mass="13124">MKPSMIEQDVLNAIPVGGESPASTDDIGKLTGLTIRAVRESISNLVNVHGVPIVALRSGQHKGIFIATNEDERQIGITGYEHQINSMNIRLTAIQNADLVNWKANLKPVIEPVNGDGGAESVS</sequence>